<reference evidence="7 8" key="1">
    <citation type="submission" date="2024-05" db="EMBL/GenBank/DDBJ databases">
        <authorList>
            <person name="Zhao H."/>
            <person name="Xu Y."/>
            <person name="Lin S."/>
            <person name="Spain J.C."/>
            <person name="Zhou N.-Y."/>
        </authorList>
    </citation>
    <scope>NUCLEOTIDE SEQUENCE [LARGE SCALE GENOMIC DNA]</scope>
    <source>
        <strain evidence="7 8">NEAU-NG30</strain>
    </source>
</reference>
<keyword evidence="8" id="KW-1185">Reference proteome</keyword>
<evidence type="ECO:0000256" key="1">
    <source>
        <dbReference type="ARBA" id="ARBA00022908"/>
    </source>
</evidence>
<dbReference type="PROSITE" id="PS51898">
    <property type="entry name" value="TYR_RECOMBINASE"/>
    <property type="match status" value="1"/>
</dbReference>
<dbReference type="SUPFAM" id="SSF56349">
    <property type="entry name" value="DNA breaking-rejoining enzymes"/>
    <property type="match status" value="1"/>
</dbReference>
<dbReference type="Gene3D" id="1.10.150.130">
    <property type="match status" value="1"/>
</dbReference>
<dbReference type="RefSeq" id="WP_348951838.1">
    <property type="nucleotide sequence ID" value="NZ_JBDZYD010000005.1"/>
</dbReference>
<dbReference type="Proteomes" id="UP001440984">
    <property type="component" value="Unassembled WGS sequence"/>
</dbReference>
<evidence type="ECO:0000256" key="2">
    <source>
        <dbReference type="ARBA" id="ARBA00023125"/>
    </source>
</evidence>
<dbReference type="InterPro" id="IPR004107">
    <property type="entry name" value="Integrase_SAM-like_N"/>
</dbReference>
<proteinExistence type="predicted"/>
<keyword evidence="3" id="KW-0233">DNA recombination</keyword>
<dbReference type="InterPro" id="IPR011010">
    <property type="entry name" value="DNA_brk_join_enz"/>
</dbReference>
<keyword evidence="1" id="KW-0229">DNA integration</keyword>
<dbReference type="InterPro" id="IPR002104">
    <property type="entry name" value="Integrase_catalytic"/>
</dbReference>
<dbReference type="InterPro" id="IPR013762">
    <property type="entry name" value="Integrase-like_cat_sf"/>
</dbReference>
<dbReference type="PROSITE" id="PS51900">
    <property type="entry name" value="CB"/>
    <property type="match status" value="1"/>
</dbReference>
<dbReference type="InterPro" id="IPR044068">
    <property type="entry name" value="CB"/>
</dbReference>
<gene>
    <name evidence="7" type="ORF">ABJI51_16875</name>
</gene>
<accession>A0ABV0LEN2</accession>
<dbReference type="Gene3D" id="1.10.443.10">
    <property type="entry name" value="Intergrase catalytic core"/>
    <property type="match status" value="1"/>
</dbReference>
<evidence type="ECO:0000259" key="5">
    <source>
        <dbReference type="PROSITE" id="PS51898"/>
    </source>
</evidence>
<name>A0ABV0LEN2_9PSEU</name>
<comment type="caution">
    <text evidence="7">The sequence shown here is derived from an EMBL/GenBank/DDBJ whole genome shotgun (WGS) entry which is preliminary data.</text>
</comment>
<evidence type="ECO:0000256" key="3">
    <source>
        <dbReference type="ARBA" id="ARBA00023172"/>
    </source>
</evidence>
<dbReference type="InterPro" id="IPR050090">
    <property type="entry name" value="Tyrosine_recombinase_XerCD"/>
</dbReference>
<keyword evidence="2 4" id="KW-0238">DNA-binding</keyword>
<dbReference type="Pfam" id="PF00589">
    <property type="entry name" value="Phage_integrase"/>
    <property type="match status" value="1"/>
</dbReference>
<dbReference type="PANTHER" id="PTHR30349:SF81">
    <property type="entry name" value="TYROSINE RECOMBINASE XERC"/>
    <property type="match status" value="1"/>
</dbReference>
<evidence type="ECO:0000313" key="7">
    <source>
        <dbReference type="EMBL" id="MEQ0560762.1"/>
    </source>
</evidence>
<feature type="domain" description="Core-binding (CB)" evidence="6">
    <location>
        <begin position="22"/>
        <end position="125"/>
    </location>
</feature>
<dbReference type="Pfam" id="PF02899">
    <property type="entry name" value="Phage_int_SAM_1"/>
    <property type="match status" value="1"/>
</dbReference>
<dbReference type="InterPro" id="IPR010998">
    <property type="entry name" value="Integrase_recombinase_N"/>
</dbReference>
<dbReference type="PANTHER" id="PTHR30349">
    <property type="entry name" value="PHAGE INTEGRASE-RELATED"/>
    <property type="match status" value="1"/>
</dbReference>
<organism evidence="7 8">
    <name type="scientific">Amycolatopsis melonis</name>
    <dbReference type="NCBI Taxonomy" id="3156488"/>
    <lineage>
        <taxon>Bacteria</taxon>
        <taxon>Bacillati</taxon>
        <taxon>Actinomycetota</taxon>
        <taxon>Actinomycetes</taxon>
        <taxon>Pseudonocardiales</taxon>
        <taxon>Pseudonocardiaceae</taxon>
        <taxon>Amycolatopsis</taxon>
    </lineage>
</organism>
<evidence type="ECO:0000313" key="8">
    <source>
        <dbReference type="Proteomes" id="UP001440984"/>
    </source>
</evidence>
<sequence length="364" mass="39267">MVEATGSLVLADVRPGWEGLGDQLAAATEEWLERLIAKSRPTARGYARDLGYRIPVDHPEKGPARSPLLGGLNWWAWLRSRGLDPLAVPEIEVIRWLAALNDAGYATATQARALCALRSWYQFLADKGLVEKSPADRVSAAAQGIRPPEDSPTISLTSAQAVAMIEAADRLQGPMRLRHAATVALLLITGVRIGELCGLAVPDLGNRQGVRKLRVRGKGGKYRSLELDDIAGDRLSAYLDSRPDLKVIVRRGQAGGRTRIPLLMTRTGKSITPHEVFRLLRRVAALAGLPAEVVERMTPHVTRHTTAQLALQSGANIEEIRLLLGHASVRTTQRYLHASGEQVPLGVGEVLASQFAANATGSAA</sequence>
<protein>
    <submittedName>
        <fullName evidence="7">Tyrosine-type recombinase/integrase</fullName>
    </submittedName>
</protein>
<feature type="domain" description="Tyr recombinase" evidence="5">
    <location>
        <begin position="151"/>
        <end position="348"/>
    </location>
</feature>
<evidence type="ECO:0000259" key="6">
    <source>
        <dbReference type="PROSITE" id="PS51900"/>
    </source>
</evidence>
<dbReference type="EMBL" id="JBDZYD010000005">
    <property type="protein sequence ID" value="MEQ0560762.1"/>
    <property type="molecule type" value="Genomic_DNA"/>
</dbReference>
<evidence type="ECO:0000256" key="4">
    <source>
        <dbReference type="PROSITE-ProRule" id="PRU01248"/>
    </source>
</evidence>